<organism evidence="3 4">
    <name type="scientific">Aureobasidium pullulans</name>
    <name type="common">Black yeast</name>
    <name type="synonym">Pullularia pullulans</name>
    <dbReference type="NCBI Taxonomy" id="5580"/>
    <lineage>
        <taxon>Eukaryota</taxon>
        <taxon>Fungi</taxon>
        <taxon>Dikarya</taxon>
        <taxon>Ascomycota</taxon>
        <taxon>Pezizomycotina</taxon>
        <taxon>Dothideomycetes</taxon>
        <taxon>Dothideomycetidae</taxon>
        <taxon>Dothideales</taxon>
        <taxon>Saccotheciaceae</taxon>
        <taxon>Aureobasidium</taxon>
    </lineage>
</organism>
<comment type="caution">
    <text evidence="3">The sequence shown here is derived from an EMBL/GenBank/DDBJ whole genome shotgun (WGS) entry which is preliminary data.</text>
</comment>
<protein>
    <recommendedName>
        <fullName evidence="2">DUF6604 domain-containing protein</fullName>
    </recommendedName>
</protein>
<evidence type="ECO:0000256" key="1">
    <source>
        <dbReference type="SAM" id="MobiDB-lite"/>
    </source>
</evidence>
<feature type="region of interest" description="Disordered" evidence="1">
    <location>
        <begin position="32"/>
        <end position="57"/>
    </location>
</feature>
<dbReference type="EMBL" id="JASGXD010000011">
    <property type="protein sequence ID" value="KAK6002801.1"/>
    <property type="molecule type" value="Genomic_DNA"/>
</dbReference>
<keyword evidence="4" id="KW-1185">Reference proteome</keyword>
<sequence length="190" mass="20920">MLPNSLGGSHTIYKEDTNSVATWPASTARKFSYVPSPLKGSGDNQTSQETPRPKGKARKLAKAAISNEGESSTYSQQTGSTTYTIAIRDFIPLAEYIVAMDDDAAATAGIASITNKSNTNQKLNASTSLEGLANSIHSEGMHLTFNYFRLHRFCWTLLRRMNSRCSGDLRDIFGFRYVKTSYHMSLDICS</sequence>
<reference evidence="3 4" key="1">
    <citation type="submission" date="2023-11" db="EMBL/GenBank/DDBJ databases">
        <title>Draft genome sequence and annotation of the polyextremotolerant black yeast-like fungus Aureobasidium pullulans NRRL 62042.</title>
        <authorList>
            <person name="Dielentheis-Frenken M.R.E."/>
            <person name="Wibberg D."/>
            <person name="Blank L.M."/>
            <person name="Tiso T."/>
        </authorList>
    </citation>
    <scope>NUCLEOTIDE SEQUENCE [LARGE SCALE GENOMIC DNA]</scope>
    <source>
        <strain evidence="3 4">NRRL 62042</strain>
    </source>
</reference>
<feature type="domain" description="DUF6604" evidence="2">
    <location>
        <begin position="13"/>
        <end position="101"/>
    </location>
</feature>
<dbReference type="Pfam" id="PF20253">
    <property type="entry name" value="DUF6604"/>
    <property type="match status" value="1"/>
</dbReference>
<name>A0ABR0TFJ8_AURPU</name>
<dbReference type="PANTHER" id="PTHR38795">
    <property type="entry name" value="DUF6604 DOMAIN-CONTAINING PROTEIN"/>
    <property type="match status" value="1"/>
</dbReference>
<gene>
    <name evidence="3" type="ORF">QM012_001551</name>
</gene>
<evidence type="ECO:0000313" key="3">
    <source>
        <dbReference type="EMBL" id="KAK6002801.1"/>
    </source>
</evidence>
<dbReference type="Proteomes" id="UP001341245">
    <property type="component" value="Unassembled WGS sequence"/>
</dbReference>
<dbReference type="InterPro" id="IPR046539">
    <property type="entry name" value="DUF6604"/>
</dbReference>
<accession>A0ABR0TFJ8</accession>
<proteinExistence type="predicted"/>
<dbReference type="PANTHER" id="PTHR38795:SF1">
    <property type="entry name" value="DUF6604 DOMAIN-CONTAINING PROTEIN"/>
    <property type="match status" value="1"/>
</dbReference>
<evidence type="ECO:0000313" key="4">
    <source>
        <dbReference type="Proteomes" id="UP001341245"/>
    </source>
</evidence>
<evidence type="ECO:0000259" key="2">
    <source>
        <dbReference type="Pfam" id="PF20253"/>
    </source>
</evidence>